<evidence type="ECO:0000256" key="1">
    <source>
        <dbReference type="PIRSR" id="PIRSR610347-3"/>
    </source>
</evidence>
<feature type="compositionally biased region" description="Basic and acidic residues" evidence="2">
    <location>
        <begin position="76"/>
        <end position="86"/>
    </location>
</feature>
<organism evidence="4 5">
    <name type="scientific">Hyphodiscus hymeniophilus</name>
    <dbReference type="NCBI Taxonomy" id="353542"/>
    <lineage>
        <taxon>Eukaryota</taxon>
        <taxon>Fungi</taxon>
        <taxon>Dikarya</taxon>
        <taxon>Ascomycota</taxon>
        <taxon>Pezizomycotina</taxon>
        <taxon>Leotiomycetes</taxon>
        <taxon>Helotiales</taxon>
        <taxon>Hyphodiscaceae</taxon>
        <taxon>Hyphodiscus</taxon>
    </lineage>
</organism>
<protein>
    <recommendedName>
        <fullName evidence="3">PLD phosphodiesterase domain-containing protein</fullName>
    </recommendedName>
</protein>
<dbReference type="GO" id="GO:0006281">
    <property type="term" value="P:DNA repair"/>
    <property type="evidence" value="ECO:0007669"/>
    <property type="project" value="InterPro"/>
</dbReference>
<feature type="compositionally biased region" description="Low complexity" evidence="2">
    <location>
        <begin position="100"/>
        <end position="111"/>
    </location>
</feature>
<dbReference type="EMBL" id="VNKQ01000010">
    <property type="protein sequence ID" value="KAG0648405.1"/>
    <property type="molecule type" value="Genomic_DNA"/>
</dbReference>
<feature type="site" description="Interaction with DNA" evidence="1">
    <location>
        <position position="569"/>
    </location>
</feature>
<comment type="caution">
    <text evidence="4">The sequence shown here is derived from an EMBL/GenBank/DDBJ whole genome shotgun (WGS) entry which is preliminary data.</text>
</comment>
<dbReference type="PROSITE" id="PS50035">
    <property type="entry name" value="PLD"/>
    <property type="match status" value="1"/>
</dbReference>
<dbReference type="OrthoDB" id="47785at2759"/>
<accession>A0A9P7AWT3</accession>
<evidence type="ECO:0000256" key="2">
    <source>
        <dbReference type="SAM" id="MobiDB-lite"/>
    </source>
</evidence>
<dbReference type="Pfam" id="PF06087">
    <property type="entry name" value="Tyr-DNA_phospho"/>
    <property type="match status" value="3"/>
</dbReference>
<feature type="domain" description="PLD phosphodiesterase" evidence="3">
    <location>
        <begin position="536"/>
        <end position="572"/>
    </location>
</feature>
<dbReference type="Proteomes" id="UP000785200">
    <property type="component" value="Unassembled WGS sequence"/>
</dbReference>
<dbReference type="GO" id="GO:0003697">
    <property type="term" value="F:single-stranded DNA binding"/>
    <property type="evidence" value="ECO:0007669"/>
    <property type="project" value="TreeGrafter"/>
</dbReference>
<feature type="compositionally biased region" description="Basic and acidic residues" evidence="2">
    <location>
        <begin position="143"/>
        <end position="155"/>
    </location>
</feature>
<feature type="compositionally biased region" description="Basic and acidic residues" evidence="2">
    <location>
        <begin position="183"/>
        <end position="192"/>
    </location>
</feature>
<evidence type="ECO:0000313" key="5">
    <source>
        <dbReference type="Proteomes" id="UP000785200"/>
    </source>
</evidence>
<dbReference type="PANTHER" id="PTHR12415:SF4">
    <property type="entry name" value="TYROSYL-DNA PHOSPHODIESTERASE DOMAIN-CONTAINING PROTEIN"/>
    <property type="match status" value="1"/>
</dbReference>
<feature type="compositionally biased region" description="Polar residues" evidence="2">
    <location>
        <begin position="39"/>
        <end position="49"/>
    </location>
</feature>
<gene>
    <name evidence="4" type="ORF">D0Z07_5479</name>
</gene>
<dbReference type="GO" id="GO:0017005">
    <property type="term" value="F:3'-tyrosyl-DNA phosphodiesterase activity"/>
    <property type="evidence" value="ECO:0007669"/>
    <property type="project" value="TreeGrafter"/>
</dbReference>
<proteinExistence type="predicted"/>
<dbReference type="GO" id="GO:0005634">
    <property type="term" value="C:nucleus"/>
    <property type="evidence" value="ECO:0007669"/>
    <property type="project" value="InterPro"/>
</dbReference>
<dbReference type="CDD" id="cd09122">
    <property type="entry name" value="PLDc_Tdp1_1"/>
    <property type="match status" value="1"/>
</dbReference>
<dbReference type="GO" id="GO:0003690">
    <property type="term" value="F:double-stranded DNA binding"/>
    <property type="evidence" value="ECO:0007669"/>
    <property type="project" value="TreeGrafter"/>
</dbReference>
<dbReference type="InterPro" id="IPR001736">
    <property type="entry name" value="PLipase_D/transphosphatidylase"/>
</dbReference>
<sequence>MSDSNDDIDIAIASSLKDKNPVIIDLTSDDEDDDLDASVYTTQEKSPSKNIGRPAPVNNEDGYPSSHIEGEMNQVDGRKSQSDGKPNEGAARKRSHPLLNNESQSAQNNASKTGSPSIASAMLGLDRVAMEAERLARLQQRKVRNEEALSRSNDLKRRKTSSSEPLQGNENSGQLKAKYSSLHTEEDTERLNRTTSSRHTLGERCVDIKSIPRSPIYGEEGTREAGKRTIHQVHAPKASFSAPQKQSFQAPGVKYPDGVVKKTWVKDSTEGNDTIRIEEVLQKEDLDLAVLSTFQLDADWITTKILETTKVVWVLHGRDEDELLAHPTHLRVVVPSANLVPYDWGESGVMENVCFLIDLPRLSKGRKVDPSETSDFGSQLMSFVRAMGLDPKIVESMSHFDFSRTSHLGFVHSMSVITSNSVEMEARSNFQASSIGAINKNFVKAMYLAAQGDDGSTEYAWRQTKLSSTKAGTETDQERKVSDSLKDCFRIHFPSKENVAQSKGGVEAAGTICFRSAWYNAKDFPRDLMRDAKSTRGVLMHNKMMFVQGRDIHKQDSRAWAYMGSHNLSESAWGRMVKDKATKQPKLNCSK</sequence>
<feature type="region of interest" description="Disordered" evidence="2">
    <location>
        <begin position="26"/>
        <end position="117"/>
    </location>
</feature>
<dbReference type="AlphaFoldDB" id="A0A9P7AWT3"/>
<feature type="compositionally biased region" description="Acidic residues" evidence="2">
    <location>
        <begin position="27"/>
        <end position="36"/>
    </location>
</feature>
<evidence type="ECO:0000259" key="3">
    <source>
        <dbReference type="PROSITE" id="PS50035"/>
    </source>
</evidence>
<name>A0A9P7AWT3_9HELO</name>
<feature type="region of interest" description="Disordered" evidence="2">
    <location>
        <begin position="142"/>
        <end position="198"/>
    </location>
</feature>
<keyword evidence="5" id="KW-1185">Reference proteome</keyword>
<dbReference type="InterPro" id="IPR010347">
    <property type="entry name" value="Tdp1"/>
</dbReference>
<dbReference type="PANTHER" id="PTHR12415">
    <property type="entry name" value="TYROSYL-DNA PHOSPHODIESTERASE 1"/>
    <property type="match status" value="1"/>
</dbReference>
<dbReference type="SUPFAM" id="SSF56024">
    <property type="entry name" value="Phospholipase D/nuclease"/>
    <property type="match status" value="2"/>
</dbReference>
<reference evidence="4" key="1">
    <citation type="submission" date="2019-07" db="EMBL/GenBank/DDBJ databases">
        <title>Hyphodiscus hymeniophilus genome sequencing and assembly.</title>
        <authorList>
            <person name="Kramer G."/>
            <person name="Nodwell J."/>
        </authorList>
    </citation>
    <scope>NUCLEOTIDE SEQUENCE</scope>
    <source>
        <strain evidence="4">ATCC 34498</strain>
    </source>
</reference>
<feature type="compositionally biased region" description="Polar residues" evidence="2">
    <location>
        <begin position="162"/>
        <end position="174"/>
    </location>
</feature>
<evidence type="ECO:0000313" key="4">
    <source>
        <dbReference type="EMBL" id="KAG0648405.1"/>
    </source>
</evidence>
<dbReference type="Gene3D" id="3.30.870.10">
    <property type="entry name" value="Endonuclease Chain A"/>
    <property type="match status" value="3"/>
</dbReference>